<dbReference type="PANTHER" id="PTHR43047:SF72">
    <property type="entry name" value="OSMOSENSING HISTIDINE PROTEIN KINASE SLN1"/>
    <property type="match status" value="1"/>
</dbReference>
<proteinExistence type="predicted"/>
<keyword evidence="11 13" id="KW-0472">Membrane</keyword>
<comment type="subcellular location">
    <subcellularLocation>
        <location evidence="2">Cell membrane</location>
        <topology evidence="2">Multi-pass membrane protein</topology>
    </subcellularLocation>
</comment>
<dbReference type="EC" id="2.7.13.3" evidence="3"/>
<organism evidence="17 18">
    <name type="scientific">Jannaschia donghaensis</name>
    <dbReference type="NCBI Taxonomy" id="420998"/>
    <lineage>
        <taxon>Bacteria</taxon>
        <taxon>Pseudomonadati</taxon>
        <taxon>Pseudomonadota</taxon>
        <taxon>Alphaproteobacteria</taxon>
        <taxon>Rhodobacterales</taxon>
        <taxon>Roseobacteraceae</taxon>
        <taxon>Jannaschia</taxon>
    </lineage>
</organism>
<evidence type="ECO:0000256" key="12">
    <source>
        <dbReference type="PROSITE-ProRule" id="PRU00169"/>
    </source>
</evidence>
<dbReference type="CDD" id="cd00075">
    <property type="entry name" value="HATPase"/>
    <property type="match status" value="1"/>
</dbReference>
<evidence type="ECO:0000256" key="9">
    <source>
        <dbReference type="ARBA" id="ARBA00022989"/>
    </source>
</evidence>
<keyword evidence="4" id="KW-1003">Cell membrane</keyword>
<keyword evidence="7 13" id="KW-0812">Transmembrane</keyword>
<dbReference type="InterPro" id="IPR036890">
    <property type="entry name" value="HATPase_C_sf"/>
</dbReference>
<dbReference type="Gene3D" id="3.40.50.2300">
    <property type="match status" value="1"/>
</dbReference>
<dbReference type="InterPro" id="IPR013656">
    <property type="entry name" value="PAS_4"/>
</dbReference>
<evidence type="ECO:0000259" key="15">
    <source>
        <dbReference type="PROSITE" id="PS50110"/>
    </source>
</evidence>
<dbReference type="Gene3D" id="3.30.565.10">
    <property type="entry name" value="Histidine kinase-like ATPase, C-terminal domain"/>
    <property type="match status" value="1"/>
</dbReference>
<feature type="domain" description="PAC" evidence="16">
    <location>
        <begin position="265"/>
        <end position="319"/>
    </location>
</feature>
<feature type="transmembrane region" description="Helical" evidence="13">
    <location>
        <begin position="102"/>
        <end position="122"/>
    </location>
</feature>
<feature type="transmembrane region" description="Helical" evidence="13">
    <location>
        <begin position="164"/>
        <end position="184"/>
    </location>
</feature>
<dbReference type="Proteomes" id="UP000049222">
    <property type="component" value="Unassembled WGS sequence"/>
</dbReference>
<keyword evidence="6 17" id="KW-0808">Transferase</keyword>
<evidence type="ECO:0000259" key="14">
    <source>
        <dbReference type="PROSITE" id="PS50109"/>
    </source>
</evidence>
<name>A0A0M6YJT5_9RHOB</name>
<evidence type="ECO:0000256" key="11">
    <source>
        <dbReference type="ARBA" id="ARBA00023136"/>
    </source>
</evidence>
<sequence length="796" mass="86426">MTELMRSLITNFALVAILAMLWDTISEWTQSLAAIHRSILIGAVLAIATAFSMQMAMETSPGFRFDLRASLVALAALFGGLPAAVIAASTAVFIRLDMGGSGVSPGVVSIILSTVVGLFIHFRAREEQTTLNSLVLCVIGVVVANLASYMAIPAEMRWNLLVETAPSLIAALTVSTLVIGFLLIRADNRIRLMRDNRIYRQVVQQLPYALNVRDFEGKYLVANPATDALINEADTSASLDTLEKQPVDDGPIPWHQTLEDLRSGRSVTFYQPRTTTEGLQKWLSVLQTPLRDKHGQFVGIITSAHDITEERAAAEAKNRFISTVSHELRTPLTSIKGSLGLINSGKLYDFPANVSRLLTIAQSNCDRLVELINDILDIEKISSGAIAFKFEVQPLRPLLEQVISSNVNFMREKNVSLVLVDDLPEATINVDAGRFLQVLRNLLSNAVKFSPDNGTVVVGTYRVGDDVLIFVQDDGPGIPVDFEDRIFGRFEQSDSSDKRAKGGTGLGLHISREIVTQLGGTIGFDRARDFGARFHVSLPEFQAGSHTATPDCRIDRSRVLICSDDSDVTKWIGRALEKEGFASDLSPDFRSAARIAERGWHSAVLVDAAALDGTVDQLSELSLPVTVVSPAGAVPECLRGSEGTEWIEQVGDGQSAVDALRRAIGKVEDDRLRILHIDDDSDTLELVGEAVGYSASIVRSRSLAEARDSLARQTFDLVILDIEMPDGSGFDLLPSLPPVTKVIVFAGTDTNLAPSERVIASLTKSRSTQIDVAEIVRSLQSSLSGKHAERSPFSPA</sequence>
<evidence type="ECO:0000256" key="3">
    <source>
        <dbReference type="ARBA" id="ARBA00012438"/>
    </source>
</evidence>
<dbReference type="PROSITE" id="PS50113">
    <property type="entry name" value="PAC"/>
    <property type="match status" value="1"/>
</dbReference>
<dbReference type="Pfam" id="PF08448">
    <property type="entry name" value="PAS_4"/>
    <property type="match status" value="1"/>
</dbReference>
<dbReference type="PROSITE" id="PS50109">
    <property type="entry name" value="HIS_KIN"/>
    <property type="match status" value="1"/>
</dbReference>
<keyword evidence="10" id="KW-0902">Two-component regulatory system</keyword>
<dbReference type="InterPro" id="IPR005467">
    <property type="entry name" value="His_kinase_dom"/>
</dbReference>
<dbReference type="SUPFAM" id="SSF55874">
    <property type="entry name" value="ATPase domain of HSP90 chaperone/DNA topoisomerase II/histidine kinase"/>
    <property type="match status" value="1"/>
</dbReference>
<feature type="modified residue" description="4-aspartylphosphate" evidence="12">
    <location>
        <position position="721"/>
    </location>
</feature>
<evidence type="ECO:0000256" key="10">
    <source>
        <dbReference type="ARBA" id="ARBA00023012"/>
    </source>
</evidence>
<keyword evidence="8 17" id="KW-0418">Kinase</keyword>
<evidence type="ECO:0000256" key="5">
    <source>
        <dbReference type="ARBA" id="ARBA00022553"/>
    </source>
</evidence>
<evidence type="ECO:0000256" key="2">
    <source>
        <dbReference type="ARBA" id="ARBA00004651"/>
    </source>
</evidence>
<evidence type="ECO:0000313" key="17">
    <source>
        <dbReference type="EMBL" id="CTQ50618.1"/>
    </source>
</evidence>
<dbReference type="InterPro" id="IPR011620">
    <property type="entry name" value="Sig_transdc_His_kinase_LytS_TM"/>
</dbReference>
<keyword evidence="18" id="KW-1185">Reference proteome</keyword>
<dbReference type="Gene3D" id="3.30.450.20">
    <property type="entry name" value="PAS domain"/>
    <property type="match status" value="1"/>
</dbReference>
<feature type="transmembrane region" description="Helical" evidence="13">
    <location>
        <begin position="7"/>
        <end position="25"/>
    </location>
</feature>
<evidence type="ECO:0000313" key="18">
    <source>
        <dbReference type="Proteomes" id="UP000049222"/>
    </source>
</evidence>
<dbReference type="InterPro" id="IPR036097">
    <property type="entry name" value="HisK_dim/P_sf"/>
</dbReference>
<dbReference type="SUPFAM" id="SSF55785">
    <property type="entry name" value="PYP-like sensor domain (PAS domain)"/>
    <property type="match status" value="1"/>
</dbReference>
<gene>
    <name evidence="17" type="primary">yycG</name>
    <name evidence="17" type="ORF">JDO7802_02643</name>
</gene>
<dbReference type="Pfam" id="PF07694">
    <property type="entry name" value="5TM-5TMR_LYT"/>
    <property type="match status" value="1"/>
</dbReference>
<dbReference type="PANTHER" id="PTHR43047">
    <property type="entry name" value="TWO-COMPONENT HISTIDINE PROTEIN KINASE"/>
    <property type="match status" value="1"/>
</dbReference>
<evidence type="ECO:0000256" key="6">
    <source>
        <dbReference type="ARBA" id="ARBA00022679"/>
    </source>
</evidence>
<dbReference type="SUPFAM" id="SSF47384">
    <property type="entry name" value="Homodimeric domain of signal transducing histidine kinase"/>
    <property type="match status" value="1"/>
</dbReference>
<dbReference type="STRING" id="420998.JDO7802_02643"/>
<dbReference type="InterPro" id="IPR011006">
    <property type="entry name" value="CheY-like_superfamily"/>
</dbReference>
<evidence type="ECO:0000256" key="1">
    <source>
        <dbReference type="ARBA" id="ARBA00000085"/>
    </source>
</evidence>
<dbReference type="GO" id="GO:0009927">
    <property type="term" value="F:histidine phosphotransfer kinase activity"/>
    <property type="evidence" value="ECO:0007669"/>
    <property type="project" value="TreeGrafter"/>
</dbReference>
<dbReference type="SUPFAM" id="SSF52172">
    <property type="entry name" value="CheY-like"/>
    <property type="match status" value="1"/>
</dbReference>
<dbReference type="RefSeq" id="WP_055086265.1">
    <property type="nucleotide sequence ID" value="NZ_CXSU01000012.1"/>
</dbReference>
<dbReference type="PROSITE" id="PS50110">
    <property type="entry name" value="RESPONSE_REGULATORY"/>
    <property type="match status" value="1"/>
</dbReference>
<keyword evidence="9 13" id="KW-1133">Transmembrane helix</keyword>
<keyword evidence="5 12" id="KW-0597">Phosphoprotein</keyword>
<dbReference type="AlphaFoldDB" id="A0A0M6YJT5"/>
<evidence type="ECO:0000256" key="13">
    <source>
        <dbReference type="SAM" id="Phobius"/>
    </source>
</evidence>
<dbReference type="Pfam" id="PF02518">
    <property type="entry name" value="HATPase_c"/>
    <property type="match status" value="1"/>
</dbReference>
<dbReference type="Pfam" id="PF00072">
    <property type="entry name" value="Response_reg"/>
    <property type="match status" value="1"/>
</dbReference>
<dbReference type="FunFam" id="1.10.287.130:FF:000001">
    <property type="entry name" value="Two-component sensor histidine kinase"/>
    <property type="match status" value="1"/>
</dbReference>
<dbReference type="InterPro" id="IPR035965">
    <property type="entry name" value="PAS-like_dom_sf"/>
</dbReference>
<dbReference type="InterPro" id="IPR001789">
    <property type="entry name" value="Sig_transdc_resp-reg_receiver"/>
</dbReference>
<evidence type="ECO:0000256" key="8">
    <source>
        <dbReference type="ARBA" id="ARBA00022777"/>
    </source>
</evidence>
<feature type="transmembrane region" description="Helical" evidence="13">
    <location>
        <begin position="31"/>
        <end position="51"/>
    </location>
</feature>
<feature type="transmembrane region" description="Helical" evidence="13">
    <location>
        <begin position="71"/>
        <end position="96"/>
    </location>
</feature>
<dbReference type="Gene3D" id="1.10.287.130">
    <property type="match status" value="1"/>
</dbReference>
<dbReference type="Pfam" id="PF00512">
    <property type="entry name" value="HisKA"/>
    <property type="match status" value="1"/>
</dbReference>
<dbReference type="SMART" id="SM00387">
    <property type="entry name" value="HATPase_c"/>
    <property type="match status" value="1"/>
</dbReference>
<dbReference type="SMART" id="SM00448">
    <property type="entry name" value="REC"/>
    <property type="match status" value="1"/>
</dbReference>
<accession>A0A0M6YJT5</accession>
<dbReference type="FunFam" id="3.30.565.10:FF:000006">
    <property type="entry name" value="Sensor histidine kinase WalK"/>
    <property type="match status" value="1"/>
</dbReference>
<dbReference type="InterPro" id="IPR003661">
    <property type="entry name" value="HisK_dim/P_dom"/>
</dbReference>
<dbReference type="CDD" id="cd00082">
    <property type="entry name" value="HisKA"/>
    <property type="match status" value="1"/>
</dbReference>
<comment type="catalytic activity">
    <reaction evidence="1">
        <text>ATP + protein L-histidine = ADP + protein N-phospho-L-histidine.</text>
        <dbReference type="EC" id="2.7.13.3"/>
    </reaction>
</comment>
<dbReference type="GO" id="GO:0071555">
    <property type="term" value="P:cell wall organization"/>
    <property type="evidence" value="ECO:0007669"/>
    <property type="project" value="InterPro"/>
</dbReference>
<dbReference type="OrthoDB" id="9801651at2"/>
<evidence type="ECO:0000256" key="7">
    <source>
        <dbReference type="ARBA" id="ARBA00022692"/>
    </source>
</evidence>
<dbReference type="PRINTS" id="PR00344">
    <property type="entry name" value="BCTRLSENSOR"/>
</dbReference>
<reference evidence="17 18" key="1">
    <citation type="submission" date="2015-07" db="EMBL/GenBank/DDBJ databases">
        <authorList>
            <person name="Noorani M."/>
        </authorList>
    </citation>
    <scope>NUCLEOTIDE SEQUENCE [LARGE SCALE GENOMIC DNA]</scope>
    <source>
        <strain evidence="17 18">CECT 7802</strain>
    </source>
</reference>
<feature type="domain" description="Response regulatory" evidence="15">
    <location>
        <begin position="673"/>
        <end position="779"/>
    </location>
</feature>
<feature type="transmembrane region" description="Helical" evidence="13">
    <location>
        <begin position="134"/>
        <end position="152"/>
    </location>
</feature>
<dbReference type="InterPro" id="IPR000700">
    <property type="entry name" value="PAS-assoc_C"/>
</dbReference>
<dbReference type="GO" id="GO:0000155">
    <property type="term" value="F:phosphorelay sensor kinase activity"/>
    <property type="evidence" value="ECO:0007669"/>
    <property type="project" value="InterPro"/>
</dbReference>
<dbReference type="InterPro" id="IPR003594">
    <property type="entry name" value="HATPase_dom"/>
</dbReference>
<dbReference type="GO" id="GO:0005886">
    <property type="term" value="C:plasma membrane"/>
    <property type="evidence" value="ECO:0007669"/>
    <property type="project" value="UniProtKB-SubCell"/>
</dbReference>
<dbReference type="SMART" id="SM00388">
    <property type="entry name" value="HisKA"/>
    <property type="match status" value="1"/>
</dbReference>
<feature type="domain" description="Histidine kinase" evidence="14">
    <location>
        <begin position="323"/>
        <end position="542"/>
    </location>
</feature>
<dbReference type="EMBL" id="CXSU01000012">
    <property type="protein sequence ID" value="CTQ50618.1"/>
    <property type="molecule type" value="Genomic_DNA"/>
</dbReference>
<protein>
    <recommendedName>
        <fullName evidence="3">histidine kinase</fullName>
        <ecNumber evidence="3">2.7.13.3</ecNumber>
    </recommendedName>
</protein>
<evidence type="ECO:0000256" key="4">
    <source>
        <dbReference type="ARBA" id="ARBA00022475"/>
    </source>
</evidence>
<dbReference type="InterPro" id="IPR004358">
    <property type="entry name" value="Sig_transdc_His_kin-like_C"/>
</dbReference>
<evidence type="ECO:0000259" key="16">
    <source>
        <dbReference type="PROSITE" id="PS50113"/>
    </source>
</evidence>